<evidence type="ECO:0008006" key="4">
    <source>
        <dbReference type="Google" id="ProtNLM"/>
    </source>
</evidence>
<keyword evidence="1" id="KW-0732">Signal</keyword>
<comment type="caution">
    <text evidence="2">The sequence shown here is derived from an EMBL/GenBank/DDBJ whole genome shotgun (WGS) entry which is preliminary data.</text>
</comment>
<evidence type="ECO:0000313" key="3">
    <source>
        <dbReference type="Proteomes" id="UP000887097"/>
    </source>
</evidence>
<feature type="signal peptide" evidence="1">
    <location>
        <begin position="1"/>
        <end position="18"/>
    </location>
</feature>
<dbReference type="AlphaFoldDB" id="A0AA37I502"/>
<dbReference type="Proteomes" id="UP000887097">
    <property type="component" value="Unassembled WGS sequence"/>
</dbReference>
<gene>
    <name evidence="2" type="ORF">PRMUPPPA20_27830</name>
</gene>
<dbReference type="RefSeq" id="WP_049769158.1">
    <property type="nucleotide sequence ID" value="NZ_BPTT01000001.1"/>
</dbReference>
<proteinExistence type="predicted"/>
<evidence type="ECO:0000256" key="1">
    <source>
        <dbReference type="SAM" id="SignalP"/>
    </source>
</evidence>
<accession>A0AA37I502</accession>
<feature type="chain" id="PRO_5041267550" description="Outer membrane protein beta-barrel domain-containing protein" evidence="1">
    <location>
        <begin position="19"/>
        <end position="164"/>
    </location>
</feature>
<dbReference type="EMBL" id="BPTT01000001">
    <property type="protein sequence ID" value="GJG34674.1"/>
    <property type="molecule type" value="Genomic_DNA"/>
</dbReference>
<sequence>MKKLLLLSLLAFSLTASAQTSEKPARSISAEFLGAHLGYGINYDSRFKGNEGTGYRVGLSYSHLFPGQDQETHGVAVPLELNYLFGSKVLKFELGGGSTVGYYHTRNFATAPDHPEEIKNRIGFIPFLNAGIRLQPKRGLTLRLGVTPIWAIFPYPYVSVGYAF</sequence>
<dbReference type="GeneID" id="31502533"/>
<reference evidence="2" key="1">
    <citation type="submission" date="2021-08" db="EMBL/GenBank/DDBJ databases">
        <title>Prevotella lacticifex sp. nov., isolated from rumen of cow.</title>
        <authorList>
            <person name="Shinkai T."/>
            <person name="Ikeyama N."/>
            <person name="Kumagai M."/>
            <person name="Ohmori H."/>
            <person name="Sakamoto M."/>
            <person name="Ohkuma M."/>
            <person name="Mitsumori M."/>
        </authorList>
    </citation>
    <scope>NUCLEOTIDE SEQUENCE</scope>
    <source>
        <strain evidence="2">JCM 8259</strain>
    </source>
</reference>
<protein>
    <recommendedName>
        <fullName evidence="4">Outer membrane protein beta-barrel domain-containing protein</fullName>
    </recommendedName>
</protein>
<name>A0AA37I502_XYLRU</name>
<evidence type="ECO:0000313" key="2">
    <source>
        <dbReference type="EMBL" id="GJG34674.1"/>
    </source>
</evidence>
<organism evidence="2 3">
    <name type="scientific">Xylanibacter ruminicola</name>
    <name type="common">Prevotella ruminicola</name>
    <dbReference type="NCBI Taxonomy" id="839"/>
    <lineage>
        <taxon>Bacteria</taxon>
        <taxon>Pseudomonadati</taxon>
        <taxon>Bacteroidota</taxon>
        <taxon>Bacteroidia</taxon>
        <taxon>Bacteroidales</taxon>
        <taxon>Prevotellaceae</taxon>
        <taxon>Xylanibacter</taxon>
    </lineage>
</organism>